<accession>A0A6C0KLZ8</accession>
<proteinExistence type="predicted"/>
<dbReference type="InterPro" id="IPR055730">
    <property type="entry name" value="P11_C"/>
</dbReference>
<organism evidence="2">
    <name type="scientific">viral metagenome</name>
    <dbReference type="NCBI Taxonomy" id="1070528"/>
    <lineage>
        <taxon>unclassified sequences</taxon>
        <taxon>metagenomes</taxon>
        <taxon>organismal metagenomes</taxon>
    </lineage>
</organism>
<dbReference type="EMBL" id="MN740936">
    <property type="protein sequence ID" value="QHU18649.1"/>
    <property type="molecule type" value="Genomic_DNA"/>
</dbReference>
<feature type="domain" description="Minor capsid protein P11 C-terminal conserved region" evidence="1">
    <location>
        <begin position="139"/>
        <end position="221"/>
    </location>
</feature>
<evidence type="ECO:0000259" key="1">
    <source>
        <dbReference type="Pfam" id="PF23983"/>
    </source>
</evidence>
<reference evidence="2" key="1">
    <citation type="journal article" date="2020" name="Nature">
        <title>Giant virus diversity and host interactions through global metagenomics.</title>
        <authorList>
            <person name="Schulz F."/>
            <person name="Roux S."/>
            <person name="Paez-Espino D."/>
            <person name="Jungbluth S."/>
            <person name="Walsh D.A."/>
            <person name="Denef V.J."/>
            <person name="McMahon K.D."/>
            <person name="Konstantinidis K.T."/>
            <person name="Eloe-Fadrosh E.A."/>
            <person name="Kyrpides N.C."/>
            <person name="Woyke T."/>
        </authorList>
    </citation>
    <scope>NUCLEOTIDE SEQUENCE</scope>
    <source>
        <strain evidence="2">GVMAG-S-3300013006-158</strain>
    </source>
</reference>
<evidence type="ECO:0000313" key="2">
    <source>
        <dbReference type="EMBL" id="QHU18649.1"/>
    </source>
</evidence>
<dbReference type="Pfam" id="PF23983">
    <property type="entry name" value="P11_C"/>
    <property type="match status" value="1"/>
</dbReference>
<dbReference type="AlphaFoldDB" id="A0A6C0KLZ8"/>
<protein>
    <recommendedName>
        <fullName evidence="1">Minor capsid protein P11 C-terminal conserved region domain-containing protein</fullName>
    </recommendedName>
</protein>
<name>A0A6C0KLZ8_9ZZZZ</name>
<sequence length="224" mass="23379">MAGTEMKNVVLIALVVLVILFVVYQYDSTLFGLLKSREGFEDAIVAAGGAVPSANSSDAVPPGKNASPGNQTRKLVQSNEHVNAVASGDPQSSGAYGNEGFKVQPDGKKEGFADLSAYEGPASFGSAEAPAGCYPRDQLTPSELLPKDMNSIWAEQNPMGPGSLKGKNFLSAGALIGVNTVGQSLRNANLQVRSEPPNPQVPVSIFNQTTISPDISHRPLEIGA</sequence>